<feature type="region of interest" description="Disordered" evidence="3">
    <location>
        <begin position="1"/>
        <end position="31"/>
    </location>
</feature>
<evidence type="ECO:0000313" key="7">
    <source>
        <dbReference type="Proteomes" id="UP000825729"/>
    </source>
</evidence>
<gene>
    <name evidence="6" type="ORF">H6P81_009083</name>
</gene>
<keyword evidence="4" id="KW-0472">Membrane</keyword>
<keyword evidence="4" id="KW-1133">Transmembrane helix</keyword>
<accession>A0AAV7EPD8</accession>
<reference evidence="6 7" key="1">
    <citation type="submission" date="2021-07" db="EMBL/GenBank/DDBJ databases">
        <title>The Aristolochia fimbriata genome: insights into angiosperm evolution, floral development and chemical biosynthesis.</title>
        <authorList>
            <person name="Jiao Y."/>
        </authorList>
    </citation>
    <scope>NUCLEOTIDE SEQUENCE [LARGE SCALE GENOMIC DNA]</scope>
    <source>
        <strain evidence="6">IBCAS-2021</strain>
        <tissue evidence="6">Leaf</tissue>
    </source>
</reference>
<organism evidence="6 7">
    <name type="scientific">Aristolochia fimbriata</name>
    <name type="common">White veined hardy Dutchman's pipe vine</name>
    <dbReference type="NCBI Taxonomy" id="158543"/>
    <lineage>
        <taxon>Eukaryota</taxon>
        <taxon>Viridiplantae</taxon>
        <taxon>Streptophyta</taxon>
        <taxon>Embryophyta</taxon>
        <taxon>Tracheophyta</taxon>
        <taxon>Spermatophyta</taxon>
        <taxon>Magnoliopsida</taxon>
        <taxon>Magnoliidae</taxon>
        <taxon>Piperales</taxon>
        <taxon>Aristolochiaceae</taxon>
        <taxon>Aristolochia</taxon>
    </lineage>
</organism>
<evidence type="ECO:0000259" key="5">
    <source>
        <dbReference type="Pfam" id="PF14226"/>
    </source>
</evidence>
<keyword evidence="2" id="KW-0408">Iron</keyword>
<evidence type="ECO:0000313" key="6">
    <source>
        <dbReference type="EMBL" id="KAG9449118.1"/>
    </source>
</evidence>
<dbReference type="SUPFAM" id="SSF51197">
    <property type="entry name" value="Clavaminate synthase-like"/>
    <property type="match status" value="1"/>
</dbReference>
<feature type="transmembrane region" description="Helical" evidence="4">
    <location>
        <begin position="371"/>
        <end position="388"/>
    </location>
</feature>
<dbReference type="Pfam" id="PF14226">
    <property type="entry name" value="DIOX_N"/>
    <property type="match status" value="1"/>
</dbReference>
<dbReference type="EMBL" id="JAINDJ010000004">
    <property type="protein sequence ID" value="KAG9449118.1"/>
    <property type="molecule type" value="Genomic_DNA"/>
</dbReference>
<dbReference type="PANTHER" id="PTHR34945">
    <property type="entry name" value="2-OXOGLUTARATE (2OG) AND FE(II)-DEPENDENT OXYGENASE SUPERFAMILY PROTEIN"/>
    <property type="match status" value="1"/>
</dbReference>
<keyword evidence="7" id="KW-1185">Reference proteome</keyword>
<keyword evidence="1" id="KW-0479">Metal-binding</keyword>
<dbReference type="InterPro" id="IPR026992">
    <property type="entry name" value="DIOX_N"/>
</dbReference>
<feature type="domain" description="Non-haem dioxygenase N-terminal" evidence="5">
    <location>
        <begin position="66"/>
        <end position="180"/>
    </location>
</feature>
<name>A0AAV7EPD8_ARIFI</name>
<evidence type="ECO:0000256" key="4">
    <source>
        <dbReference type="SAM" id="Phobius"/>
    </source>
</evidence>
<dbReference type="PANTHER" id="PTHR34945:SF8">
    <property type="entry name" value="DOWNSTREAM TARGET OF AGL15-4"/>
    <property type="match status" value="1"/>
</dbReference>
<evidence type="ECO:0000256" key="2">
    <source>
        <dbReference type="ARBA" id="ARBA00023004"/>
    </source>
</evidence>
<protein>
    <recommendedName>
        <fullName evidence="5">Non-haem dioxygenase N-terminal domain-containing protein</fullName>
    </recommendedName>
</protein>
<keyword evidence="4" id="KW-0812">Transmembrane</keyword>
<dbReference type="InterPro" id="IPR027443">
    <property type="entry name" value="IPNS-like_sf"/>
</dbReference>
<proteinExistence type="predicted"/>
<feature type="compositionally biased region" description="Pro residues" evidence="3">
    <location>
        <begin position="7"/>
        <end position="19"/>
    </location>
</feature>
<evidence type="ECO:0000256" key="3">
    <source>
        <dbReference type="SAM" id="MobiDB-lite"/>
    </source>
</evidence>
<sequence>MASTSPEPTPQFRAPPPSPISSARSRRAADVDDEDLTDFLDCSLHVPDLILPDRIFPREIPMIDPPEIDFRTLIATEREEPDPESSLSKRLEYAAGFGCFQLVNHGIPNELIESVKNAAAGIFEISEEDKETAKRSPERRYGFEDVSCEEEEGDVCEEFYWCRNEEKKEARTLMEGIWPDGFSNFSWKTEEVWREIEAVAGRITQCLLEASGRNVSSEAAGETNCCDEMASPVLCLYKHGRNVPDNRELSSLKSDVIRMLIRRSDYPHALCIHACDGASEFHVYSSRIGWMSFSPDKEALLVTIGDQMQVRTDGFFKHAVGRPIFRVEDEDPISMAFIYTPTSAATTVEEHPDACSTDQSGHKTISVRQQVMVAICLALVYHFLLRIYNVMAVTN</sequence>
<dbReference type="GO" id="GO:0046872">
    <property type="term" value="F:metal ion binding"/>
    <property type="evidence" value="ECO:0007669"/>
    <property type="project" value="UniProtKB-KW"/>
</dbReference>
<comment type="caution">
    <text evidence="6">The sequence shown here is derived from an EMBL/GenBank/DDBJ whole genome shotgun (WGS) entry which is preliminary data.</text>
</comment>
<dbReference type="Gene3D" id="2.60.120.330">
    <property type="entry name" value="B-lactam Antibiotic, Isopenicillin N Synthase, Chain"/>
    <property type="match status" value="1"/>
</dbReference>
<dbReference type="AlphaFoldDB" id="A0AAV7EPD8"/>
<evidence type="ECO:0000256" key="1">
    <source>
        <dbReference type="ARBA" id="ARBA00022723"/>
    </source>
</evidence>
<dbReference type="Proteomes" id="UP000825729">
    <property type="component" value="Unassembled WGS sequence"/>
</dbReference>